<gene>
    <name evidence="1" type="ORF">PMEA_00023832</name>
</gene>
<evidence type="ECO:0000313" key="2">
    <source>
        <dbReference type="Proteomes" id="UP001159428"/>
    </source>
</evidence>
<proteinExistence type="predicted"/>
<keyword evidence="2" id="KW-1185">Reference proteome</keyword>
<evidence type="ECO:0000313" key="1">
    <source>
        <dbReference type="EMBL" id="CAH3148344.1"/>
    </source>
</evidence>
<dbReference type="AlphaFoldDB" id="A0AAU9XH52"/>
<sequence>SKLGKLRKTQLMRISDMGPCMQLSLSCPSTDKLTLGGPISTEETQATMLGYDEKFVGHPPAKSRPRCPWKSVDVLSEVLKIKLHTGKKTALGHYRRVTEALSNY</sequence>
<feature type="non-terminal residue" evidence="1">
    <location>
        <position position="1"/>
    </location>
</feature>
<name>A0AAU9XH52_9CNID</name>
<organism evidence="1 2">
    <name type="scientific">Pocillopora meandrina</name>
    <dbReference type="NCBI Taxonomy" id="46732"/>
    <lineage>
        <taxon>Eukaryota</taxon>
        <taxon>Metazoa</taxon>
        <taxon>Cnidaria</taxon>
        <taxon>Anthozoa</taxon>
        <taxon>Hexacorallia</taxon>
        <taxon>Scleractinia</taxon>
        <taxon>Astrocoeniina</taxon>
        <taxon>Pocilloporidae</taxon>
        <taxon>Pocillopora</taxon>
    </lineage>
</organism>
<protein>
    <submittedName>
        <fullName evidence="1">Uncharacterized protein</fullName>
    </submittedName>
</protein>
<accession>A0AAU9XH52</accession>
<comment type="caution">
    <text evidence="1">The sequence shown here is derived from an EMBL/GenBank/DDBJ whole genome shotgun (WGS) entry which is preliminary data.</text>
</comment>
<dbReference type="EMBL" id="CALNXJ010000044">
    <property type="protein sequence ID" value="CAH3148344.1"/>
    <property type="molecule type" value="Genomic_DNA"/>
</dbReference>
<dbReference type="Proteomes" id="UP001159428">
    <property type="component" value="Unassembled WGS sequence"/>
</dbReference>
<reference evidence="1 2" key="1">
    <citation type="submission" date="2022-05" db="EMBL/GenBank/DDBJ databases">
        <authorList>
            <consortium name="Genoscope - CEA"/>
            <person name="William W."/>
        </authorList>
    </citation>
    <scope>NUCLEOTIDE SEQUENCE [LARGE SCALE GENOMIC DNA]</scope>
</reference>